<dbReference type="InterPro" id="IPR008000">
    <property type="entry name" value="Rham/fucose_mutarotase"/>
</dbReference>
<name>A0A327NIG9_9BACT</name>
<dbReference type="OrthoDB" id="1430580at2"/>
<dbReference type="InterPro" id="IPR052996">
    <property type="entry name" value="Carb_Metab_Mutarotase"/>
</dbReference>
<protein>
    <submittedName>
        <fullName evidence="1">L-rhamnose mutarotase</fullName>
    </submittedName>
</protein>
<proteinExistence type="predicted"/>
<accession>A0A327NIG9</accession>
<dbReference type="SUPFAM" id="SSF54909">
    <property type="entry name" value="Dimeric alpha+beta barrel"/>
    <property type="match status" value="1"/>
</dbReference>
<dbReference type="Pfam" id="PF05336">
    <property type="entry name" value="rhaM"/>
    <property type="match status" value="1"/>
</dbReference>
<reference evidence="1 2" key="1">
    <citation type="submission" date="2018-06" db="EMBL/GenBank/DDBJ databases">
        <title>Spirosoma sp. HMF3257 Genome sequencing and assembly.</title>
        <authorList>
            <person name="Kang H."/>
            <person name="Cha I."/>
            <person name="Kim H."/>
            <person name="Kang J."/>
            <person name="Joh K."/>
        </authorList>
    </citation>
    <scope>NUCLEOTIDE SEQUENCE [LARGE SCALE GENOMIC DNA]</scope>
    <source>
        <strain evidence="1 2">HMF3257</strain>
    </source>
</reference>
<comment type="caution">
    <text evidence="1">The sequence shown here is derived from an EMBL/GenBank/DDBJ whole genome shotgun (WGS) entry which is preliminary data.</text>
</comment>
<dbReference type="GO" id="GO:0016857">
    <property type="term" value="F:racemase and epimerase activity, acting on carbohydrates and derivatives"/>
    <property type="evidence" value="ECO:0007669"/>
    <property type="project" value="InterPro"/>
</dbReference>
<dbReference type="AlphaFoldDB" id="A0A327NIG9"/>
<organism evidence="1 2">
    <name type="scientific">Spirosoma telluris</name>
    <dbReference type="NCBI Taxonomy" id="2183553"/>
    <lineage>
        <taxon>Bacteria</taxon>
        <taxon>Pseudomonadati</taxon>
        <taxon>Bacteroidota</taxon>
        <taxon>Cytophagia</taxon>
        <taxon>Cytophagales</taxon>
        <taxon>Cytophagaceae</taxon>
        <taxon>Spirosoma</taxon>
    </lineage>
</organism>
<keyword evidence="2" id="KW-1185">Reference proteome</keyword>
<dbReference type="InterPro" id="IPR011008">
    <property type="entry name" value="Dimeric_a/b-barrel"/>
</dbReference>
<evidence type="ECO:0000313" key="2">
    <source>
        <dbReference type="Proteomes" id="UP000249016"/>
    </source>
</evidence>
<evidence type="ECO:0000313" key="1">
    <source>
        <dbReference type="EMBL" id="RAI75161.1"/>
    </source>
</evidence>
<dbReference type="PANTHER" id="PTHR43239:SF1">
    <property type="entry name" value="UPF0734 PROTEIN DDB_G0273871_DDB_G0273177"/>
    <property type="match status" value="1"/>
</dbReference>
<sequence>MRTCLALDLKNDPVLIEQYEHLHRPGHMWPEIPQGIREGGIVDMQIYRIGNHLFMIIETPDNLTVSEAFQRIGKLLRQAEWATFIGQFQQRLPEAQPGEHWAEMKAVFSLQEHITE</sequence>
<dbReference type="Proteomes" id="UP000249016">
    <property type="component" value="Unassembled WGS sequence"/>
</dbReference>
<dbReference type="RefSeq" id="WP_111343273.1">
    <property type="nucleotide sequence ID" value="NZ_QLII01000001.1"/>
</dbReference>
<gene>
    <name evidence="1" type="ORF">HMF3257_14900</name>
</gene>
<dbReference type="PANTHER" id="PTHR43239">
    <property type="entry name" value="UPF0734 PROTEIN DDB_G0273871/DDB_G0273177"/>
    <property type="match status" value="1"/>
</dbReference>
<dbReference type="EMBL" id="QLII01000001">
    <property type="protein sequence ID" value="RAI75161.1"/>
    <property type="molecule type" value="Genomic_DNA"/>
</dbReference>
<dbReference type="Gene3D" id="3.30.70.100">
    <property type="match status" value="1"/>
</dbReference>